<dbReference type="AlphaFoldDB" id="A0A1M4V4C2"/>
<keyword evidence="3 6" id="KW-0032">Aminotransferase</keyword>
<dbReference type="EC" id="2.6.1.-" evidence="6"/>
<keyword evidence="4 6" id="KW-0808">Transferase</keyword>
<sequence>MKSNRVKDISASKTLEITKIANEMKSLGKEVINFAAGEPDFFTPKNIQDAAIKAIREGKTKYTATSGLSDLKKEIIKKLKYDNNIEYKEEQILVSTGAKQCLANIFLSILNDSDEVILLSPYWTSYPELIKIAGGKSVFLTGNHKNNYKINKLDLEKIITDKTKAIIINSPSNPTGVIYDKKELEEIAEVCKKYNLIIISDEIYEKLSYDRKKHISIASLSEDSYKRTLVVNGFSKAYAMTGWRLGYVAGDREVISYMTKLQSHTTSNPNTISQYAAIEALKGSQKELENMVIEFESRRNLTVNILNNIKEVSYIKPEGAFYVMIDVSKLYNTYINNYYINNSDSFCKFFLEEENVAVIPGSAFGADNYIRISFATSRENITKGLEKLQNFINKLKF</sequence>
<evidence type="ECO:0000256" key="2">
    <source>
        <dbReference type="ARBA" id="ARBA00007441"/>
    </source>
</evidence>
<dbReference type="Gene3D" id="3.90.1150.10">
    <property type="entry name" value="Aspartate Aminotransferase, domain 1"/>
    <property type="match status" value="1"/>
</dbReference>
<accession>A0A1M4V4C2</accession>
<dbReference type="GO" id="GO:0008483">
    <property type="term" value="F:transaminase activity"/>
    <property type="evidence" value="ECO:0007669"/>
    <property type="project" value="UniProtKB-KW"/>
</dbReference>
<comment type="similarity">
    <text evidence="2 6">Belongs to the class-I pyridoxal-phosphate-dependent aminotransferase family.</text>
</comment>
<dbReference type="RefSeq" id="WP_072894176.1">
    <property type="nucleotide sequence ID" value="NZ_FQVM01000006.1"/>
</dbReference>
<dbReference type="EMBL" id="FQVM01000006">
    <property type="protein sequence ID" value="SHE63836.1"/>
    <property type="molecule type" value="Genomic_DNA"/>
</dbReference>
<feature type="domain" description="Aminotransferase class I/classII large" evidence="7">
    <location>
        <begin position="30"/>
        <end position="388"/>
    </location>
</feature>
<keyword evidence="9" id="KW-1185">Reference proteome</keyword>
<dbReference type="Proteomes" id="UP000184035">
    <property type="component" value="Unassembled WGS sequence"/>
</dbReference>
<name>A0A1M4V4C2_9CLOT</name>
<proteinExistence type="inferred from homology"/>
<dbReference type="PROSITE" id="PS00105">
    <property type="entry name" value="AA_TRANSFER_CLASS_1"/>
    <property type="match status" value="1"/>
</dbReference>
<dbReference type="PANTHER" id="PTHR46383">
    <property type="entry name" value="ASPARTATE AMINOTRANSFERASE"/>
    <property type="match status" value="1"/>
</dbReference>
<dbReference type="InterPro" id="IPR004839">
    <property type="entry name" value="Aminotransferase_I/II_large"/>
</dbReference>
<evidence type="ECO:0000256" key="1">
    <source>
        <dbReference type="ARBA" id="ARBA00001933"/>
    </source>
</evidence>
<dbReference type="InterPro" id="IPR004838">
    <property type="entry name" value="NHTrfase_class1_PyrdxlP-BS"/>
</dbReference>
<organism evidence="8 9">
    <name type="scientific">Clostridium fallax</name>
    <dbReference type="NCBI Taxonomy" id="1533"/>
    <lineage>
        <taxon>Bacteria</taxon>
        <taxon>Bacillati</taxon>
        <taxon>Bacillota</taxon>
        <taxon>Clostridia</taxon>
        <taxon>Eubacteriales</taxon>
        <taxon>Clostridiaceae</taxon>
        <taxon>Clostridium</taxon>
    </lineage>
</organism>
<dbReference type="PANTHER" id="PTHR46383:SF1">
    <property type="entry name" value="ASPARTATE AMINOTRANSFERASE"/>
    <property type="match status" value="1"/>
</dbReference>
<dbReference type="GO" id="GO:0030170">
    <property type="term" value="F:pyridoxal phosphate binding"/>
    <property type="evidence" value="ECO:0007669"/>
    <property type="project" value="InterPro"/>
</dbReference>
<dbReference type="STRING" id="1533.SAMN05443638_106139"/>
<dbReference type="SUPFAM" id="SSF53383">
    <property type="entry name" value="PLP-dependent transferases"/>
    <property type="match status" value="1"/>
</dbReference>
<dbReference type="InterPro" id="IPR015422">
    <property type="entry name" value="PyrdxlP-dep_Trfase_small"/>
</dbReference>
<dbReference type="FunFam" id="3.40.640.10:FF:000033">
    <property type="entry name" value="Aspartate aminotransferase"/>
    <property type="match status" value="1"/>
</dbReference>
<evidence type="ECO:0000256" key="3">
    <source>
        <dbReference type="ARBA" id="ARBA00022576"/>
    </source>
</evidence>
<evidence type="ECO:0000259" key="7">
    <source>
        <dbReference type="Pfam" id="PF00155"/>
    </source>
</evidence>
<dbReference type="InterPro" id="IPR015424">
    <property type="entry name" value="PyrdxlP-dep_Trfase"/>
</dbReference>
<dbReference type="GO" id="GO:0006520">
    <property type="term" value="P:amino acid metabolic process"/>
    <property type="evidence" value="ECO:0007669"/>
    <property type="project" value="InterPro"/>
</dbReference>
<dbReference type="InterPro" id="IPR050596">
    <property type="entry name" value="AspAT/PAT-like"/>
</dbReference>
<protein>
    <recommendedName>
        <fullName evidence="6">Aminotransferase</fullName>
        <ecNumber evidence="6">2.6.1.-</ecNumber>
    </recommendedName>
</protein>
<evidence type="ECO:0000256" key="5">
    <source>
        <dbReference type="ARBA" id="ARBA00022898"/>
    </source>
</evidence>
<keyword evidence="5" id="KW-0663">Pyridoxal phosphate</keyword>
<gene>
    <name evidence="8" type="ORF">SAMN05443638_106139</name>
</gene>
<dbReference type="Gene3D" id="3.40.640.10">
    <property type="entry name" value="Type I PLP-dependent aspartate aminotransferase-like (Major domain)"/>
    <property type="match status" value="1"/>
</dbReference>
<dbReference type="OrthoDB" id="9802328at2"/>
<comment type="cofactor">
    <cofactor evidence="1 6">
        <name>pyridoxal 5'-phosphate</name>
        <dbReference type="ChEBI" id="CHEBI:597326"/>
    </cofactor>
</comment>
<evidence type="ECO:0000256" key="6">
    <source>
        <dbReference type="RuleBase" id="RU000481"/>
    </source>
</evidence>
<evidence type="ECO:0000313" key="8">
    <source>
        <dbReference type="EMBL" id="SHE63836.1"/>
    </source>
</evidence>
<dbReference type="CDD" id="cd00609">
    <property type="entry name" value="AAT_like"/>
    <property type="match status" value="1"/>
</dbReference>
<reference evidence="8 9" key="1">
    <citation type="submission" date="2016-11" db="EMBL/GenBank/DDBJ databases">
        <authorList>
            <person name="Jaros S."/>
            <person name="Januszkiewicz K."/>
            <person name="Wedrychowicz H."/>
        </authorList>
    </citation>
    <scope>NUCLEOTIDE SEQUENCE [LARGE SCALE GENOMIC DNA]</scope>
    <source>
        <strain evidence="8 9">DSM 2631</strain>
    </source>
</reference>
<dbReference type="Pfam" id="PF00155">
    <property type="entry name" value="Aminotran_1_2"/>
    <property type="match status" value="1"/>
</dbReference>
<evidence type="ECO:0000313" key="9">
    <source>
        <dbReference type="Proteomes" id="UP000184035"/>
    </source>
</evidence>
<dbReference type="InterPro" id="IPR015421">
    <property type="entry name" value="PyrdxlP-dep_Trfase_major"/>
</dbReference>
<evidence type="ECO:0000256" key="4">
    <source>
        <dbReference type="ARBA" id="ARBA00022679"/>
    </source>
</evidence>